<keyword evidence="3" id="KW-0378">Hydrolase</keyword>
<dbReference type="InterPro" id="IPR050309">
    <property type="entry name" value="Type-B_Carboxylest/Lipase"/>
</dbReference>
<dbReference type="OrthoDB" id="408631at2759"/>
<dbReference type="STRING" id="5288.A0A5C5FZ63"/>
<name>A0A5C5FZ63_9BASI</name>
<feature type="region of interest" description="Disordered" evidence="1">
    <location>
        <begin position="203"/>
        <end position="225"/>
    </location>
</feature>
<dbReference type="Gene3D" id="3.40.50.1820">
    <property type="entry name" value="alpha/beta hydrolase"/>
    <property type="match status" value="1"/>
</dbReference>
<evidence type="ECO:0000313" key="3">
    <source>
        <dbReference type="EMBL" id="TNY21364.1"/>
    </source>
</evidence>
<keyword evidence="4" id="KW-1185">Reference proteome</keyword>
<dbReference type="Pfam" id="PF00135">
    <property type="entry name" value="COesterase"/>
    <property type="match status" value="1"/>
</dbReference>
<feature type="region of interest" description="Disordered" evidence="1">
    <location>
        <begin position="1"/>
        <end position="84"/>
    </location>
</feature>
<protein>
    <submittedName>
        <fullName evidence="3">Alpha/Beta hydrolase protein</fullName>
    </submittedName>
</protein>
<dbReference type="GO" id="GO:0016787">
    <property type="term" value="F:hydrolase activity"/>
    <property type="evidence" value="ECO:0007669"/>
    <property type="project" value="UniProtKB-KW"/>
</dbReference>
<dbReference type="PANTHER" id="PTHR11559">
    <property type="entry name" value="CARBOXYLESTERASE"/>
    <property type="match status" value="1"/>
</dbReference>
<accession>A0A5C5FZ63</accession>
<gene>
    <name evidence="3" type="ORF">DMC30DRAFT_395167</name>
</gene>
<dbReference type="InterPro" id="IPR029058">
    <property type="entry name" value="AB_hydrolase_fold"/>
</dbReference>
<evidence type="ECO:0000259" key="2">
    <source>
        <dbReference type="Pfam" id="PF00135"/>
    </source>
</evidence>
<dbReference type="AlphaFoldDB" id="A0A5C5FZ63"/>
<feature type="domain" description="Carboxylesterase type B" evidence="2">
    <location>
        <begin position="148"/>
        <end position="687"/>
    </location>
</feature>
<feature type="compositionally biased region" description="Basic and acidic residues" evidence="1">
    <location>
        <begin position="213"/>
        <end position="225"/>
    </location>
</feature>
<evidence type="ECO:0000313" key="4">
    <source>
        <dbReference type="Proteomes" id="UP000311382"/>
    </source>
</evidence>
<dbReference type="SUPFAM" id="SSF53474">
    <property type="entry name" value="alpha/beta-Hydrolases"/>
    <property type="match status" value="1"/>
</dbReference>
<dbReference type="EMBL" id="SOZI01000045">
    <property type="protein sequence ID" value="TNY21364.1"/>
    <property type="molecule type" value="Genomic_DNA"/>
</dbReference>
<proteinExistence type="predicted"/>
<organism evidence="3 4">
    <name type="scientific">Rhodotorula diobovata</name>
    <dbReference type="NCBI Taxonomy" id="5288"/>
    <lineage>
        <taxon>Eukaryota</taxon>
        <taxon>Fungi</taxon>
        <taxon>Dikarya</taxon>
        <taxon>Basidiomycota</taxon>
        <taxon>Pucciniomycotina</taxon>
        <taxon>Microbotryomycetes</taxon>
        <taxon>Sporidiobolales</taxon>
        <taxon>Sporidiobolaceae</taxon>
        <taxon>Rhodotorula</taxon>
    </lineage>
</organism>
<reference evidence="3 4" key="1">
    <citation type="submission" date="2019-03" db="EMBL/GenBank/DDBJ databases">
        <title>Rhodosporidium diobovatum UCD-FST 08-225 genome sequencing, assembly, and annotation.</title>
        <authorList>
            <person name="Fakankun I.U."/>
            <person name="Fristensky B."/>
            <person name="Levin D.B."/>
        </authorList>
    </citation>
    <scope>NUCLEOTIDE SEQUENCE [LARGE SCALE GENOMIC DNA]</scope>
    <source>
        <strain evidence="3 4">UCD-FST 08-225</strain>
    </source>
</reference>
<feature type="compositionally biased region" description="Basic and acidic residues" evidence="1">
    <location>
        <begin position="14"/>
        <end position="39"/>
    </location>
</feature>
<comment type="caution">
    <text evidence="3">The sequence shown here is derived from an EMBL/GenBank/DDBJ whole genome shotgun (WGS) entry which is preliminary data.</text>
</comment>
<feature type="compositionally biased region" description="Acidic residues" evidence="1">
    <location>
        <begin position="49"/>
        <end position="60"/>
    </location>
</feature>
<dbReference type="Proteomes" id="UP000311382">
    <property type="component" value="Unassembled WGS sequence"/>
</dbReference>
<feature type="compositionally biased region" description="Low complexity" evidence="1">
    <location>
        <begin position="61"/>
        <end position="84"/>
    </location>
</feature>
<dbReference type="InterPro" id="IPR002018">
    <property type="entry name" value="CarbesteraseB"/>
</dbReference>
<evidence type="ECO:0000256" key="1">
    <source>
        <dbReference type="SAM" id="MobiDB-lite"/>
    </source>
</evidence>
<sequence length="715" mass="79751">MLPSFLRRGHTPARRPEHTAIHVLARGDDDQRRASRDEATIPLTSFDPDNQDDDDDDDDPSSSPATATRRSSASASKRSSSAAARLAHRFPTRRVLALLVVAVALYKLHRHLDYGQLHSHLNDYSARYNPWHPKPPPIAYVDVSPHVRIKGRRYRAHHEHADDRYWAWKAMPYAQPPTGQLRFRVSRPLEELNEADAPELTMDRWDPGCVRPRPRDDRKDGPHDDYDGHEDCLKINVFAPQQRPNNTLLPVMFWIHGGGFIGGTSAEDKYDPRDLMKRGIDLELPFVFVSINYRLGAFGFTASPPEPAAPPIAPHIPTRAPSELDLNVGLKDQLLALKWVQEHIEQFGGDKGKVTMVGHSAGAMSVGLHQLYSSGQGLFRAAFMLSGAPTSFPVPWPHDASARTLHPLPGPAQCPSPVQREHGPPRNDELVACLRELSTAEMYDAARVLTDDSPVNAWWPYYPVLEGEWGTGEGGGDGARGQGGWLNIRPSERILRGDFDKVPVIMGAVVDEGTRFIDEGIEDGEDEFLAVVRDIFSFTYGAIEDLLEPILAFYPPNPSLGSPFGTSSDTFGLAPGYKRLAAFVGDILFQAPRRHFLRETPKDFGEDSWNYVYREAREGAAPRLGVQHGADLTAWFGHPDAADDALVKLSWEMTGYLVNFVSRLNPNGPGLPYWPQYGMDRVTLQLARGNTTIVNDDDRLEEMRFLNINNPVFGR</sequence>